<protein>
    <submittedName>
        <fullName evidence="1">Uncharacterized protein</fullName>
    </submittedName>
</protein>
<dbReference type="EMBL" id="WEKV01000018">
    <property type="protein sequence ID" value="KAB7782880.1"/>
    <property type="molecule type" value="Genomic_DNA"/>
</dbReference>
<reference evidence="1 2" key="1">
    <citation type="submission" date="2019-10" db="EMBL/GenBank/DDBJ databases">
        <title>Draft Genome Sequence of the Caffeine Degrading Methylotroph Methylorubrum populi PINKEL.</title>
        <authorList>
            <person name="Dawson S.C."/>
            <person name="Zhang X."/>
            <person name="Wright M.E."/>
            <person name="Sharma G."/>
            <person name="Langner J.T."/>
            <person name="Ditty J.L."/>
            <person name="Subuyuj G.A."/>
        </authorList>
    </citation>
    <scope>NUCLEOTIDE SEQUENCE [LARGE SCALE GENOMIC DNA]</scope>
    <source>
        <strain evidence="1 2">Pinkel</strain>
    </source>
</reference>
<evidence type="ECO:0000313" key="2">
    <source>
        <dbReference type="Proteomes" id="UP000469949"/>
    </source>
</evidence>
<dbReference type="RefSeq" id="WP_152278235.1">
    <property type="nucleotide sequence ID" value="NZ_WEKV01000018.1"/>
</dbReference>
<evidence type="ECO:0000313" key="1">
    <source>
        <dbReference type="EMBL" id="KAB7782880.1"/>
    </source>
</evidence>
<dbReference type="Proteomes" id="UP000469949">
    <property type="component" value="Unassembled WGS sequence"/>
</dbReference>
<comment type="caution">
    <text evidence="1">The sequence shown here is derived from an EMBL/GenBank/DDBJ whole genome shotgun (WGS) entry which is preliminary data.</text>
</comment>
<proteinExistence type="predicted"/>
<name>A0A833MZS2_9HYPH</name>
<dbReference type="AlphaFoldDB" id="A0A833MZS2"/>
<sequence length="146" mass="15626">MSAGTNSPPIVSAYQGGRQILASGSMIVTAGAAPLVLTGDGDLLAIHFDIEKPFTRDNGLVVGGRYDEHSIEPEETRTAPLGSLTVTYTLHPYRPDVVAPDGAGRWGPCMFLLLWEVTRDAPVMDVPARGRLDYGITTRDPSNLFG</sequence>
<organism evidence="1 2">
    <name type="scientific">Methylorubrum populi</name>
    <dbReference type="NCBI Taxonomy" id="223967"/>
    <lineage>
        <taxon>Bacteria</taxon>
        <taxon>Pseudomonadati</taxon>
        <taxon>Pseudomonadota</taxon>
        <taxon>Alphaproteobacteria</taxon>
        <taxon>Hyphomicrobiales</taxon>
        <taxon>Methylobacteriaceae</taxon>
        <taxon>Methylorubrum</taxon>
    </lineage>
</organism>
<gene>
    <name evidence="1" type="ORF">F8B43_4174</name>
</gene>
<accession>A0A833MZS2</accession>